<dbReference type="EMBL" id="BSDY01000003">
    <property type="protein sequence ID" value="GLI55365.1"/>
    <property type="molecule type" value="Genomic_DNA"/>
</dbReference>
<protein>
    <submittedName>
        <fullName evidence="2">Uncharacterized protein</fullName>
    </submittedName>
</protein>
<name>A0A9W6GJZ8_9FUSO</name>
<keyword evidence="1" id="KW-0175">Coiled coil</keyword>
<evidence type="ECO:0000313" key="3">
    <source>
        <dbReference type="Proteomes" id="UP001144471"/>
    </source>
</evidence>
<reference evidence="2" key="1">
    <citation type="submission" date="2022-12" db="EMBL/GenBank/DDBJ databases">
        <title>Reference genome sequencing for broad-spectrum identification of bacterial and archaeal isolates by mass spectrometry.</title>
        <authorList>
            <person name="Sekiguchi Y."/>
            <person name="Tourlousse D.M."/>
        </authorList>
    </citation>
    <scope>NUCLEOTIDE SEQUENCE</scope>
    <source>
        <strain evidence="2">10succ1</strain>
    </source>
</reference>
<accession>A0A9W6GJZ8</accession>
<dbReference type="RefSeq" id="WP_281833768.1">
    <property type="nucleotide sequence ID" value="NZ_BSDY01000003.1"/>
</dbReference>
<comment type="caution">
    <text evidence="2">The sequence shown here is derived from an EMBL/GenBank/DDBJ whole genome shotgun (WGS) entry which is preliminary data.</text>
</comment>
<proteinExistence type="predicted"/>
<evidence type="ECO:0000313" key="2">
    <source>
        <dbReference type="EMBL" id="GLI55365.1"/>
    </source>
</evidence>
<sequence>MAIEKILRDIKKLENDLVGLNTRVEELYGSPLPELLDVADDIKGMMERINGKLHKGFSDIKNDRKTFDELIRKILSTPELVSLEEIKLYHSLKRRF</sequence>
<gene>
    <name evidence="2" type="ORF">PM10SUCC1_08790</name>
</gene>
<feature type="coiled-coil region" evidence="1">
    <location>
        <begin position="3"/>
        <end position="30"/>
    </location>
</feature>
<dbReference type="Proteomes" id="UP001144471">
    <property type="component" value="Unassembled WGS sequence"/>
</dbReference>
<keyword evidence="3" id="KW-1185">Reference proteome</keyword>
<organism evidence="2 3">
    <name type="scientific">Propionigenium maris DSM 9537</name>
    <dbReference type="NCBI Taxonomy" id="1123000"/>
    <lineage>
        <taxon>Bacteria</taxon>
        <taxon>Fusobacteriati</taxon>
        <taxon>Fusobacteriota</taxon>
        <taxon>Fusobacteriia</taxon>
        <taxon>Fusobacteriales</taxon>
        <taxon>Fusobacteriaceae</taxon>
        <taxon>Propionigenium</taxon>
    </lineage>
</organism>
<evidence type="ECO:0000256" key="1">
    <source>
        <dbReference type="SAM" id="Coils"/>
    </source>
</evidence>
<dbReference type="AlphaFoldDB" id="A0A9W6GJZ8"/>